<accession>A0A7W9WQ79</accession>
<gene>
    <name evidence="3" type="ORF">HNR28_002666</name>
</gene>
<protein>
    <submittedName>
        <fullName evidence="3">Spore maturation protein SpmB</fullName>
    </submittedName>
</protein>
<dbReference type="Proteomes" id="UP000541136">
    <property type="component" value="Unassembled WGS sequence"/>
</dbReference>
<feature type="transmembrane region" description="Helical" evidence="1">
    <location>
        <begin position="169"/>
        <end position="194"/>
    </location>
</feature>
<sequence>MLHYLNTIRLRSTRMFLTITRIMLPVMVIVYIADRLGLVRLAGEALTPAMALLGLPPEAGIIWATTALTNIYGGMASMAALSESMHMTTAQVSALGAMMLFAHNIPTEQSVVRRAGASALVTGALRIAVALVYGAAVSWICRALDVLQEPVSLAWMRQDAGLTQGPPDFWPWVLSTLQSLGLVLAVIVGLVVLLDVLERLGITRLVTRLLTPVLRLSGLEERAAPLTTVGVLLGLAYGGALIIEAAERENYSPRTRLLALSWLSLCHALIEDTLLILALGANVWVILVLRGLATLGVLAALAALTRPGTAWGRRLESSARQAPAP</sequence>
<evidence type="ECO:0000313" key="3">
    <source>
        <dbReference type="EMBL" id="MBB6084620.1"/>
    </source>
</evidence>
<keyword evidence="1" id="KW-0812">Transmembrane</keyword>
<feature type="domain" description="Nucleoside transporter/FeoB GTPase Gate" evidence="2">
    <location>
        <begin position="183"/>
        <end position="269"/>
    </location>
</feature>
<evidence type="ECO:0000313" key="4">
    <source>
        <dbReference type="Proteomes" id="UP000541136"/>
    </source>
</evidence>
<feature type="transmembrane region" description="Helical" evidence="1">
    <location>
        <begin position="117"/>
        <end position="140"/>
    </location>
</feature>
<proteinExistence type="predicted"/>
<comment type="caution">
    <text evidence="3">The sequence shown here is derived from an EMBL/GenBank/DDBJ whole genome shotgun (WGS) entry which is preliminary data.</text>
</comment>
<feature type="transmembrane region" description="Helical" evidence="1">
    <location>
        <begin position="283"/>
        <end position="304"/>
    </location>
</feature>
<organism evidence="3 4">
    <name type="scientific">Castellaniella defragrans</name>
    <name type="common">Alcaligenes defragrans</name>
    <dbReference type="NCBI Taxonomy" id="75697"/>
    <lineage>
        <taxon>Bacteria</taxon>
        <taxon>Pseudomonadati</taxon>
        <taxon>Pseudomonadota</taxon>
        <taxon>Betaproteobacteria</taxon>
        <taxon>Burkholderiales</taxon>
        <taxon>Alcaligenaceae</taxon>
        <taxon>Castellaniella</taxon>
    </lineage>
</organism>
<feature type="transmembrane region" description="Helical" evidence="1">
    <location>
        <begin position="257"/>
        <end position="277"/>
    </location>
</feature>
<keyword evidence="1" id="KW-0472">Membrane</keyword>
<keyword evidence="1" id="KW-1133">Transmembrane helix</keyword>
<dbReference type="InterPro" id="IPR011642">
    <property type="entry name" value="Gate_dom"/>
</dbReference>
<evidence type="ECO:0000259" key="2">
    <source>
        <dbReference type="Pfam" id="PF07670"/>
    </source>
</evidence>
<reference evidence="3 4" key="1">
    <citation type="submission" date="2020-08" db="EMBL/GenBank/DDBJ databases">
        <title>Genomic Encyclopedia of Type Strains, Phase IV (KMG-IV): sequencing the most valuable type-strain genomes for metagenomic binning, comparative biology and taxonomic classification.</title>
        <authorList>
            <person name="Goeker M."/>
        </authorList>
    </citation>
    <scope>NUCLEOTIDE SEQUENCE [LARGE SCALE GENOMIC DNA]</scope>
    <source>
        <strain evidence="3 4">DSM 12141</strain>
    </source>
</reference>
<dbReference type="Pfam" id="PF07670">
    <property type="entry name" value="Gate"/>
    <property type="match status" value="1"/>
</dbReference>
<feature type="transmembrane region" description="Helical" evidence="1">
    <location>
        <begin position="15"/>
        <end position="33"/>
    </location>
</feature>
<dbReference type="EMBL" id="JACHIB010000015">
    <property type="protein sequence ID" value="MBB6084620.1"/>
    <property type="molecule type" value="Genomic_DNA"/>
</dbReference>
<dbReference type="AlphaFoldDB" id="A0A7W9WQ79"/>
<evidence type="ECO:0000256" key="1">
    <source>
        <dbReference type="SAM" id="Phobius"/>
    </source>
</evidence>
<name>A0A7W9WQ79_CASDE</name>
<dbReference type="RefSeq" id="WP_151025157.1">
    <property type="nucleotide sequence ID" value="NZ_JACHIB010000015.1"/>
</dbReference>